<keyword evidence="6" id="KW-0411">Iron-sulfur</keyword>
<dbReference type="CDD" id="cd01335">
    <property type="entry name" value="Radical_SAM"/>
    <property type="match status" value="1"/>
</dbReference>
<comment type="cofactor">
    <cofactor evidence="1">
        <name>[4Fe-4S] cluster</name>
        <dbReference type="ChEBI" id="CHEBI:49883"/>
    </cofactor>
</comment>
<evidence type="ECO:0000256" key="4">
    <source>
        <dbReference type="ARBA" id="ARBA00022723"/>
    </source>
</evidence>
<evidence type="ECO:0000256" key="3">
    <source>
        <dbReference type="ARBA" id="ARBA00022691"/>
    </source>
</evidence>
<evidence type="ECO:0000313" key="8">
    <source>
        <dbReference type="EMBL" id="KUG05794.1"/>
    </source>
</evidence>
<dbReference type="SUPFAM" id="SSF102114">
    <property type="entry name" value="Radical SAM enzymes"/>
    <property type="match status" value="1"/>
</dbReference>
<evidence type="ECO:0000256" key="2">
    <source>
        <dbReference type="ARBA" id="ARBA00022485"/>
    </source>
</evidence>
<evidence type="ECO:0000256" key="6">
    <source>
        <dbReference type="ARBA" id="ARBA00023014"/>
    </source>
</evidence>
<proteinExistence type="predicted"/>
<keyword evidence="5" id="KW-0408">Iron</keyword>
<dbReference type="EMBL" id="LNQE01001766">
    <property type="protein sequence ID" value="KUG05794.1"/>
    <property type="molecule type" value="Genomic_DNA"/>
</dbReference>
<dbReference type="GO" id="GO:0051539">
    <property type="term" value="F:4 iron, 4 sulfur cluster binding"/>
    <property type="evidence" value="ECO:0007669"/>
    <property type="project" value="UniProtKB-KW"/>
</dbReference>
<evidence type="ECO:0000259" key="7">
    <source>
        <dbReference type="PROSITE" id="PS51918"/>
    </source>
</evidence>
<dbReference type="PROSITE" id="PS51918">
    <property type="entry name" value="RADICAL_SAM"/>
    <property type="match status" value="1"/>
</dbReference>
<protein>
    <submittedName>
        <fullName evidence="8">Radical sam domain heme biosynthesis protein</fullName>
    </submittedName>
</protein>
<dbReference type="AlphaFoldDB" id="A0A0W8EAV5"/>
<comment type="caution">
    <text evidence="8">The sequence shown here is derived from an EMBL/GenBank/DDBJ whole genome shotgun (WGS) entry which is preliminary data.</text>
</comment>
<dbReference type="PANTHER" id="PTHR11228">
    <property type="entry name" value="RADICAL SAM DOMAIN PROTEIN"/>
    <property type="match status" value="1"/>
</dbReference>
<dbReference type="Pfam" id="PF04055">
    <property type="entry name" value="Radical_SAM"/>
    <property type="match status" value="1"/>
</dbReference>
<dbReference type="InterPro" id="IPR017200">
    <property type="entry name" value="PqqE-like"/>
</dbReference>
<dbReference type="GO" id="GO:0046872">
    <property type="term" value="F:metal ion binding"/>
    <property type="evidence" value="ECO:0007669"/>
    <property type="project" value="UniProtKB-KW"/>
</dbReference>
<gene>
    <name evidence="8" type="ORF">ASZ90_016773</name>
</gene>
<dbReference type="InterPro" id="IPR007197">
    <property type="entry name" value="rSAM"/>
</dbReference>
<keyword evidence="3" id="KW-0949">S-adenosyl-L-methionine</keyword>
<dbReference type="Gene3D" id="3.20.20.70">
    <property type="entry name" value="Aldolase class I"/>
    <property type="match status" value="1"/>
</dbReference>
<evidence type="ECO:0000256" key="1">
    <source>
        <dbReference type="ARBA" id="ARBA00001966"/>
    </source>
</evidence>
<dbReference type="PANTHER" id="PTHR11228:SF7">
    <property type="entry name" value="PQQA PEPTIDE CYCLASE"/>
    <property type="match status" value="1"/>
</dbReference>
<dbReference type="GO" id="GO:0003824">
    <property type="term" value="F:catalytic activity"/>
    <property type="evidence" value="ECO:0007669"/>
    <property type="project" value="InterPro"/>
</dbReference>
<dbReference type="InterPro" id="IPR013785">
    <property type="entry name" value="Aldolase_TIM"/>
</dbReference>
<evidence type="ECO:0000256" key="5">
    <source>
        <dbReference type="ARBA" id="ARBA00023004"/>
    </source>
</evidence>
<organism evidence="8">
    <name type="scientific">hydrocarbon metagenome</name>
    <dbReference type="NCBI Taxonomy" id="938273"/>
    <lineage>
        <taxon>unclassified sequences</taxon>
        <taxon>metagenomes</taxon>
        <taxon>ecological metagenomes</taxon>
    </lineage>
</organism>
<dbReference type="InterPro" id="IPR050377">
    <property type="entry name" value="Radical_SAM_PqqE_MftC-like"/>
</dbReference>
<accession>A0A0W8EAV5</accession>
<dbReference type="PIRSF" id="PIRSF037420">
    <property type="entry name" value="PQQ_syn_pqqE"/>
    <property type="match status" value="1"/>
</dbReference>
<feature type="domain" description="Radical SAM core" evidence="7">
    <location>
        <begin position="1"/>
        <end position="192"/>
    </location>
</feature>
<keyword evidence="2" id="KW-0004">4Fe-4S</keyword>
<reference evidence="8" key="1">
    <citation type="journal article" date="2015" name="Proc. Natl. Acad. Sci. U.S.A.">
        <title>Networks of energetic and metabolic interactions define dynamics in microbial communities.</title>
        <authorList>
            <person name="Embree M."/>
            <person name="Liu J.K."/>
            <person name="Al-Bassam M.M."/>
            <person name="Zengler K."/>
        </authorList>
    </citation>
    <scope>NUCLEOTIDE SEQUENCE</scope>
</reference>
<dbReference type="InterPro" id="IPR058240">
    <property type="entry name" value="rSAM_sf"/>
</dbReference>
<sequence length="327" mass="35679">MPGTTVDPEALHEAVIEAKSLGLNSTKLTGGEPMLHPQFLEVVDMLSDEGLSLVMETNGTLITPENARHLKEKTRMGFISVSIDSPVAAEHDAFRGVHGAFQRTLAGLDALVDAGYTNCQVIMSVHQGNKGRMKDLVRLAVKHKAASVKFNPVMPTGRGIVMHNRGEAFDLESYLALSTYINEELRPESPIAIHLYMPMALTPHKELWRTKGYTCDCGVSGILGILGTGEIALCGIGETIPELVYGRLGEDSIRDIWLSHPVIVKLRRDLENVKEYPGVCGSCIHARGCRTGCVANNYAYGGKLVLPQKLCDEAYRLGVFPKSRLRG</sequence>
<name>A0A0W8EAV5_9ZZZZ</name>
<keyword evidence="4" id="KW-0479">Metal-binding</keyword>